<evidence type="ECO:0000313" key="6">
    <source>
        <dbReference type="EMBL" id="CUQ90736.1"/>
    </source>
</evidence>
<dbReference type="GO" id="GO:0003677">
    <property type="term" value="F:DNA binding"/>
    <property type="evidence" value="ECO:0007669"/>
    <property type="project" value="UniProtKB-KW"/>
</dbReference>
<dbReference type="SUPFAM" id="SSF55073">
    <property type="entry name" value="Nucleotide cyclase"/>
    <property type="match status" value="2"/>
</dbReference>
<accession>A0A175A330</accession>
<sequence length="1213" mass="138403">MYIGKFHKYAVAGICLVGMQNDHAAHIVKVASDALIKKGFKVMIFNAFTDMFYDTPYSKGEASVYHLINLDIIDVLVIMPETIKSEWVTDTIIRYANAAKIPVIMLDGSHNGCTNITYDYGRSLESVVEHVITEHKCTDLFFMAGTKGNCFSEERIEAFKRVLARHNIEFNEKTMLGYGDFWEAPTKKAISDLIACGRKMPQAIICANDSMAIIVMKALEEHGMKIPDDIIVTGFDAIYQERIYSTTRLTTAQMDADELATTIADTAYGYINGSEKPSDKHIHFSMILGQSCGCGDFDVAYTNEKLEHMNKYNLALYDAEIKMASLYTHTVNCDKLDELTKAMGRYFNYHAALCLNDDFLTKESAVIPKAYHSVFTENMTAHVIRTWSDYSYNINYPTKKVLPNLNDLIKRYNTIMFCPLHFQEHVIGYYAAIADDLLVNPGSFYYVQRLVESINQALENFRIEYLLRNANNELSLTHLIDPLTNIYNRRGYFERINELMLGNEKCNVILVSCDMDRLKEINDTYGHSEGDIAIKAVADAIKTGCGKDGICARFGGDEFILTVPYNTDKQRELSRLVGEIQTEIDKFNRSAGKPYDVSISVGGSYGTVSSVEEVNELMRNTDRLMYEQKKVKKGERGPVFQPVPEAQKKPDEVLEGYRSRIHKIFSQFDKCTYFYMDYLNFKWYIIENDHMPKCLKSSSVGPLRAIWLSGAVHPDDKLIYESFCRKIKNSFDDKITDSSLNVNIRLCEGDKPVWYGIYVQLSGKDGKMEEIAGSIKKLEINEIMSIDILDYYTTTDNPIMFHDMISQRLTAYPDTKFALVQFDIKRFKLINENYGEDAGTEMLQFISRQLSNFCGKQQMGARMSGDVFTLLTPYEDKDGLLSVVSELQRCLKNFRQYSYEFVFGIYLIEDRSVSVRTMCDCAAMARQSIKKNALESVAFYNKDMQKEIKERKFVESHMKKALDNNEFIIYLQPKFSISSGEAVGYEALVRWQSPERGMIYPGGFIPLFEENGFITKLDAYVWECACMVLRDWIDRHFTPLPISVNVSRANLDDESFLNVLDGLIEKYRLPKHLLELEITESIENDTTLRMTEKIKEHGFILLMDDFGSGYSSLNTLQDTKFDVLKLDREFFSTHMSNDRGKKIIMHTISMSKDVGLGLIAEGVETADQAQFLENCGCDTAQGYLYAKPMPVQEAEKYLKNTIQGKADNEGVTP</sequence>
<gene>
    <name evidence="6" type="primary">cph2_3</name>
    <name evidence="6" type="ORF">ERS852540_02192</name>
</gene>
<dbReference type="Proteomes" id="UP000095662">
    <property type="component" value="Unassembled WGS sequence"/>
</dbReference>
<dbReference type="CDD" id="cd06267">
    <property type="entry name" value="PBP1_LacI_sugar_binding-like"/>
    <property type="match status" value="1"/>
</dbReference>
<dbReference type="InterPro" id="IPR050706">
    <property type="entry name" value="Cyclic-di-GMP_PDE-like"/>
</dbReference>
<dbReference type="AlphaFoldDB" id="A0A175A330"/>
<dbReference type="Gene3D" id="3.40.50.2300">
    <property type="match status" value="2"/>
</dbReference>
<dbReference type="InterPro" id="IPR035919">
    <property type="entry name" value="EAL_sf"/>
</dbReference>
<evidence type="ECO:0000256" key="3">
    <source>
        <dbReference type="ARBA" id="ARBA00023163"/>
    </source>
</evidence>
<organism evidence="6 7">
    <name type="scientific">[Eubacterium] siraeum</name>
    <dbReference type="NCBI Taxonomy" id="39492"/>
    <lineage>
        <taxon>Bacteria</taxon>
        <taxon>Bacillati</taxon>
        <taxon>Bacillota</taxon>
        <taxon>Clostridia</taxon>
        <taxon>Eubacteriales</taxon>
        <taxon>Oscillospiraceae</taxon>
        <taxon>Oscillospiraceae incertae sedis</taxon>
    </lineage>
</organism>
<dbReference type="InterPro" id="IPR001633">
    <property type="entry name" value="EAL_dom"/>
</dbReference>
<reference evidence="6 7" key="1">
    <citation type="submission" date="2015-09" db="EMBL/GenBank/DDBJ databases">
        <authorList>
            <consortium name="Pathogen Informatics"/>
        </authorList>
    </citation>
    <scope>NUCLEOTIDE SEQUENCE [LARGE SCALE GENOMIC DNA]</scope>
    <source>
        <strain evidence="6 7">2789STDY5834928</strain>
    </source>
</reference>
<feature type="domain" description="EAL" evidence="4">
    <location>
        <begin position="951"/>
        <end position="1202"/>
    </location>
</feature>
<keyword evidence="3" id="KW-0804">Transcription</keyword>
<dbReference type="Pfam" id="PF13377">
    <property type="entry name" value="Peripla_BP_3"/>
    <property type="match status" value="1"/>
</dbReference>
<feature type="domain" description="GGDEF" evidence="5">
    <location>
        <begin position="815"/>
        <end position="942"/>
    </location>
</feature>
<dbReference type="GO" id="GO:0071111">
    <property type="term" value="F:cyclic-guanylate-specific phosphodiesterase activity"/>
    <property type="evidence" value="ECO:0007669"/>
    <property type="project" value="InterPro"/>
</dbReference>
<dbReference type="Gene3D" id="3.20.20.450">
    <property type="entry name" value="EAL domain"/>
    <property type="match status" value="1"/>
</dbReference>
<dbReference type="SUPFAM" id="SSF53822">
    <property type="entry name" value="Periplasmic binding protein-like I"/>
    <property type="match status" value="1"/>
</dbReference>
<dbReference type="InterPro" id="IPR046335">
    <property type="entry name" value="LacI/GalR-like_sensor"/>
</dbReference>
<dbReference type="Gene3D" id="3.30.70.270">
    <property type="match status" value="2"/>
</dbReference>
<dbReference type="Pfam" id="PF00990">
    <property type="entry name" value="GGDEF"/>
    <property type="match status" value="2"/>
</dbReference>
<dbReference type="SMART" id="SM00267">
    <property type="entry name" value="GGDEF"/>
    <property type="match status" value="2"/>
</dbReference>
<evidence type="ECO:0000259" key="4">
    <source>
        <dbReference type="PROSITE" id="PS50883"/>
    </source>
</evidence>
<evidence type="ECO:0000256" key="2">
    <source>
        <dbReference type="ARBA" id="ARBA00023125"/>
    </source>
</evidence>
<keyword evidence="2" id="KW-0238">DNA-binding</keyword>
<name>A0A175A330_9FIRM</name>
<dbReference type="PANTHER" id="PTHR33121">
    <property type="entry name" value="CYCLIC DI-GMP PHOSPHODIESTERASE PDEF"/>
    <property type="match status" value="1"/>
</dbReference>
<protein>
    <submittedName>
        <fullName evidence="6">Bacteriophytochrome cph2</fullName>
    </submittedName>
</protein>
<dbReference type="SMART" id="SM00052">
    <property type="entry name" value="EAL"/>
    <property type="match status" value="1"/>
</dbReference>
<dbReference type="SUPFAM" id="SSF141868">
    <property type="entry name" value="EAL domain-like"/>
    <property type="match status" value="1"/>
</dbReference>
<dbReference type="CDD" id="cd01948">
    <property type="entry name" value="EAL"/>
    <property type="match status" value="1"/>
</dbReference>
<dbReference type="PROSITE" id="PS50883">
    <property type="entry name" value="EAL"/>
    <property type="match status" value="1"/>
</dbReference>
<evidence type="ECO:0000313" key="7">
    <source>
        <dbReference type="Proteomes" id="UP000095662"/>
    </source>
</evidence>
<dbReference type="CDD" id="cd01949">
    <property type="entry name" value="GGDEF"/>
    <property type="match status" value="1"/>
</dbReference>
<dbReference type="InterPro" id="IPR000160">
    <property type="entry name" value="GGDEF_dom"/>
</dbReference>
<dbReference type="STRING" id="39492.ERS852540_02192"/>
<dbReference type="InterPro" id="IPR029787">
    <property type="entry name" value="Nucleotide_cyclase"/>
</dbReference>
<dbReference type="EMBL" id="CZBY01000021">
    <property type="protein sequence ID" value="CUQ90736.1"/>
    <property type="molecule type" value="Genomic_DNA"/>
</dbReference>
<proteinExistence type="predicted"/>
<dbReference type="NCBIfam" id="TIGR00254">
    <property type="entry name" value="GGDEF"/>
    <property type="match status" value="2"/>
</dbReference>
<evidence type="ECO:0000259" key="5">
    <source>
        <dbReference type="PROSITE" id="PS50887"/>
    </source>
</evidence>
<dbReference type="Pfam" id="PF00563">
    <property type="entry name" value="EAL"/>
    <property type="match status" value="1"/>
</dbReference>
<dbReference type="PROSITE" id="PS50887">
    <property type="entry name" value="GGDEF"/>
    <property type="match status" value="2"/>
</dbReference>
<dbReference type="PANTHER" id="PTHR33121:SF70">
    <property type="entry name" value="SIGNALING PROTEIN YKOW"/>
    <property type="match status" value="1"/>
</dbReference>
<evidence type="ECO:0000256" key="1">
    <source>
        <dbReference type="ARBA" id="ARBA00023015"/>
    </source>
</evidence>
<dbReference type="InterPro" id="IPR028082">
    <property type="entry name" value="Peripla_BP_I"/>
</dbReference>
<dbReference type="InterPro" id="IPR043128">
    <property type="entry name" value="Rev_trsase/Diguanyl_cyclase"/>
</dbReference>
<keyword evidence="1" id="KW-0805">Transcription regulation</keyword>
<feature type="domain" description="GGDEF" evidence="5">
    <location>
        <begin position="506"/>
        <end position="642"/>
    </location>
</feature>